<feature type="transmembrane region" description="Helical" evidence="13">
    <location>
        <begin position="145"/>
        <end position="166"/>
    </location>
</feature>
<evidence type="ECO:0000256" key="13">
    <source>
        <dbReference type="SAM" id="Phobius"/>
    </source>
</evidence>
<reference evidence="15 16" key="1">
    <citation type="submission" date="2018-07" db="EMBL/GenBank/DDBJ databases">
        <title>Genomic Encyclopedia of Type Strains, Phase III (KMG-III): the genomes of soil and plant-associated and newly described type strains.</title>
        <authorList>
            <person name="Whitman W."/>
        </authorList>
    </citation>
    <scope>NUCLEOTIDE SEQUENCE [LARGE SCALE GENOMIC DNA]</scope>
    <source>
        <strain evidence="15 16">CECT 8488</strain>
    </source>
</reference>
<dbReference type="EMBL" id="QRDW01000004">
    <property type="protein sequence ID" value="RED50740.1"/>
    <property type="molecule type" value="Genomic_DNA"/>
</dbReference>
<dbReference type="InterPro" id="IPR016174">
    <property type="entry name" value="Di-haem_cyt_TM"/>
</dbReference>
<dbReference type="InterPro" id="IPR011577">
    <property type="entry name" value="Cyt_b561_bac/Ni-Hgenase"/>
</dbReference>
<evidence type="ECO:0000256" key="8">
    <source>
        <dbReference type="ARBA" id="ARBA00022982"/>
    </source>
</evidence>
<evidence type="ECO:0000256" key="6">
    <source>
        <dbReference type="ARBA" id="ARBA00022692"/>
    </source>
</evidence>
<name>A0A3D9HML2_9PROT</name>
<organism evidence="15 16">
    <name type="scientific">Aestuariispira insulae</name>
    <dbReference type="NCBI Taxonomy" id="1461337"/>
    <lineage>
        <taxon>Bacteria</taxon>
        <taxon>Pseudomonadati</taxon>
        <taxon>Pseudomonadota</taxon>
        <taxon>Alphaproteobacteria</taxon>
        <taxon>Rhodospirillales</taxon>
        <taxon>Kiloniellaceae</taxon>
        <taxon>Aestuariispira</taxon>
    </lineage>
</organism>
<evidence type="ECO:0000256" key="3">
    <source>
        <dbReference type="ARBA" id="ARBA00022448"/>
    </source>
</evidence>
<evidence type="ECO:0000256" key="11">
    <source>
        <dbReference type="ARBA" id="ARBA00023136"/>
    </source>
</evidence>
<comment type="subcellular location">
    <subcellularLocation>
        <location evidence="2">Cell membrane</location>
        <topology evidence="2">Multi-pass membrane protein</topology>
    </subcellularLocation>
</comment>
<evidence type="ECO:0000256" key="12">
    <source>
        <dbReference type="ARBA" id="ARBA00037975"/>
    </source>
</evidence>
<keyword evidence="4" id="KW-1003">Cell membrane</keyword>
<dbReference type="AlphaFoldDB" id="A0A3D9HML2"/>
<evidence type="ECO:0000256" key="2">
    <source>
        <dbReference type="ARBA" id="ARBA00004651"/>
    </source>
</evidence>
<keyword evidence="11 13" id="KW-0472">Membrane</keyword>
<evidence type="ECO:0000256" key="4">
    <source>
        <dbReference type="ARBA" id="ARBA00022475"/>
    </source>
</evidence>
<evidence type="ECO:0000259" key="14">
    <source>
        <dbReference type="Pfam" id="PF01292"/>
    </source>
</evidence>
<dbReference type="RefSeq" id="WP_115936545.1">
    <property type="nucleotide sequence ID" value="NZ_QRDW01000004.1"/>
</dbReference>
<feature type="domain" description="Cytochrome b561 bacterial/Ni-hydrogenase" evidence="14">
    <location>
        <begin position="10"/>
        <end position="178"/>
    </location>
</feature>
<evidence type="ECO:0000256" key="1">
    <source>
        <dbReference type="ARBA" id="ARBA00001970"/>
    </source>
</evidence>
<dbReference type="SUPFAM" id="SSF81342">
    <property type="entry name" value="Transmembrane di-heme cytochromes"/>
    <property type="match status" value="1"/>
</dbReference>
<comment type="cofactor">
    <cofactor evidence="1">
        <name>heme b</name>
        <dbReference type="ChEBI" id="CHEBI:60344"/>
    </cofactor>
</comment>
<dbReference type="GO" id="GO:0020037">
    <property type="term" value="F:heme binding"/>
    <property type="evidence" value="ECO:0007669"/>
    <property type="project" value="TreeGrafter"/>
</dbReference>
<dbReference type="OrthoDB" id="1247465at2"/>
<comment type="caution">
    <text evidence="15">The sequence shown here is derived from an EMBL/GenBank/DDBJ whole genome shotgun (WGS) entry which is preliminary data.</text>
</comment>
<protein>
    <submittedName>
        <fullName evidence="15">Cytochrome b561</fullName>
    </submittedName>
</protein>
<keyword evidence="7" id="KW-0479">Metal-binding</keyword>
<accession>A0A3D9HML2</accession>
<evidence type="ECO:0000256" key="5">
    <source>
        <dbReference type="ARBA" id="ARBA00022617"/>
    </source>
</evidence>
<evidence type="ECO:0000256" key="10">
    <source>
        <dbReference type="ARBA" id="ARBA00023004"/>
    </source>
</evidence>
<dbReference type="InterPro" id="IPR052168">
    <property type="entry name" value="Cytochrome_b561_oxidase"/>
</dbReference>
<keyword evidence="9 13" id="KW-1133">Transmembrane helix</keyword>
<dbReference type="PANTHER" id="PTHR30529:SF1">
    <property type="entry name" value="CYTOCHROME B561 HOMOLOG 2"/>
    <property type="match status" value="1"/>
</dbReference>
<feature type="transmembrane region" description="Helical" evidence="13">
    <location>
        <begin position="94"/>
        <end position="113"/>
    </location>
</feature>
<keyword evidence="8" id="KW-0249">Electron transport</keyword>
<dbReference type="Proteomes" id="UP000256845">
    <property type="component" value="Unassembled WGS sequence"/>
</dbReference>
<comment type="similarity">
    <text evidence="12">Belongs to the cytochrome b561 family.</text>
</comment>
<keyword evidence="3" id="KW-0813">Transport</keyword>
<dbReference type="GO" id="GO:0005886">
    <property type="term" value="C:plasma membrane"/>
    <property type="evidence" value="ECO:0007669"/>
    <property type="project" value="UniProtKB-SubCell"/>
</dbReference>
<dbReference type="GO" id="GO:0022904">
    <property type="term" value="P:respiratory electron transport chain"/>
    <property type="evidence" value="ECO:0007669"/>
    <property type="project" value="InterPro"/>
</dbReference>
<dbReference type="PANTHER" id="PTHR30529">
    <property type="entry name" value="CYTOCHROME B561"/>
    <property type="match status" value="1"/>
</dbReference>
<dbReference type="GO" id="GO:0009055">
    <property type="term" value="F:electron transfer activity"/>
    <property type="evidence" value="ECO:0007669"/>
    <property type="project" value="InterPro"/>
</dbReference>
<dbReference type="Pfam" id="PF01292">
    <property type="entry name" value="Ni_hydr_CYTB"/>
    <property type="match status" value="1"/>
</dbReference>
<keyword evidence="10" id="KW-0408">Iron</keyword>
<sequence length="182" mass="20703">MALKNTKDQYGSVAKWMHWISALTIIGLFALGLWMRSLSYYDPWYKDGPDLHRSIGVVLAVLILARLVWRWMNPQPHDPAHARWERVVASWTHGLFYVLLFALFIAGFLISTADGRSMDVFGLFSIPSVIKQAGLEKTAGEIHEILAFTVIGLAVFHVIGALKHHVIDKDRTLLRMLPERKK</sequence>
<evidence type="ECO:0000256" key="7">
    <source>
        <dbReference type="ARBA" id="ARBA00022723"/>
    </source>
</evidence>
<proteinExistence type="inferred from homology"/>
<evidence type="ECO:0000313" key="15">
    <source>
        <dbReference type="EMBL" id="RED50740.1"/>
    </source>
</evidence>
<evidence type="ECO:0000313" key="16">
    <source>
        <dbReference type="Proteomes" id="UP000256845"/>
    </source>
</evidence>
<dbReference type="GO" id="GO:0046872">
    <property type="term" value="F:metal ion binding"/>
    <property type="evidence" value="ECO:0007669"/>
    <property type="project" value="UniProtKB-KW"/>
</dbReference>
<feature type="transmembrane region" description="Helical" evidence="13">
    <location>
        <begin position="16"/>
        <end position="35"/>
    </location>
</feature>
<keyword evidence="5" id="KW-0349">Heme</keyword>
<keyword evidence="6 13" id="KW-0812">Transmembrane</keyword>
<feature type="transmembrane region" description="Helical" evidence="13">
    <location>
        <begin position="55"/>
        <end position="73"/>
    </location>
</feature>
<dbReference type="Gene3D" id="1.20.950.20">
    <property type="entry name" value="Transmembrane di-heme cytochromes, Chain C"/>
    <property type="match status" value="1"/>
</dbReference>
<evidence type="ECO:0000256" key="9">
    <source>
        <dbReference type="ARBA" id="ARBA00022989"/>
    </source>
</evidence>
<gene>
    <name evidence="15" type="ORF">DFP90_10411</name>
</gene>
<keyword evidence="16" id="KW-1185">Reference proteome</keyword>